<organism evidence="1">
    <name type="scientific">anaerobic digester metagenome</name>
    <dbReference type="NCBI Taxonomy" id="1263854"/>
    <lineage>
        <taxon>unclassified sequences</taxon>
        <taxon>metagenomes</taxon>
        <taxon>ecological metagenomes</taxon>
    </lineage>
</organism>
<dbReference type="InterPro" id="IPR002808">
    <property type="entry name" value="AdoCbi_amidolase"/>
</dbReference>
<dbReference type="GO" id="GO:0016787">
    <property type="term" value="F:hydrolase activity"/>
    <property type="evidence" value="ECO:0007669"/>
    <property type="project" value="UniProtKB-KW"/>
</dbReference>
<gene>
    <name evidence="1" type="ORF">SCFA_2270003</name>
</gene>
<dbReference type="AlphaFoldDB" id="A0A485LYG6"/>
<accession>A0A485LYG6</accession>
<dbReference type="PANTHER" id="PTHR35336:SF5">
    <property type="entry name" value="ADENOSYLCOBINAMIDE AMIDOHYDROLASE"/>
    <property type="match status" value="1"/>
</dbReference>
<reference evidence="1" key="1">
    <citation type="submission" date="2019-03" db="EMBL/GenBank/DDBJ databases">
        <authorList>
            <person name="Hao L."/>
        </authorList>
    </citation>
    <scope>NUCLEOTIDE SEQUENCE</scope>
</reference>
<dbReference type="InterPro" id="IPR052209">
    <property type="entry name" value="CbiZ"/>
</dbReference>
<protein>
    <submittedName>
        <fullName evidence="1">Adenosylcobinamide amidohydrolase</fullName>
    </submittedName>
</protein>
<evidence type="ECO:0000313" key="1">
    <source>
        <dbReference type="EMBL" id="VFU13674.1"/>
    </source>
</evidence>
<dbReference type="Pfam" id="PF01955">
    <property type="entry name" value="CbiZ"/>
    <property type="match status" value="1"/>
</dbReference>
<keyword evidence="1" id="KW-0378">Hydrolase</keyword>
<sequence>MSAEDRTLIEYIEPGPGQWLDLEEGLKAVLRPDHIFVAAAEHWFAVCSGVTGGGLGRRRYFLNRQVDLSYNEARPEAEMAFFLEAGFQEYGGADSGDWAGLMTGARVGDAGWIRLTRRDSRVTVIVTAGVNNACAAGITPCCSLEGDGSPPGTINIMAFYAHALSAGAVINAVQTATEAKAQTLREMQILCPDTGVQATGTNTDALIIAAPDRPPLYPYAGPGALPGYLLALGVRHALRRTLERYLEWQKNSALG</sequence>
<name>A0A485LYG6_9ZZZZ</name>
<proteinExistence type="predicted"/>
<dbReference type="EMBL" id="CAADRN010000143">
    <property type="protein sequence ID" value="VFU13674.1"/>
    <property type="molecule type" value="Genomic_DNA"/>
</dbReference>
<dbReference type="PANTHER" id="PTHR35336">
    <property type="entry name" value="ADENOSYLCOBINAMIDE AMIDOHYDROLASE"/>
    <property type="match status" value="1"/>
</dbReference>